<dbReference type="PANTHER" id="PTHR33570:SF2">
    <property type="entry name" value="CARBOXYMUCONOLACTONE DECARBOXYLASE-LIKE DOMAIN-CONTAINING PROTEIN"/>
    <property type="match status" value="1"/>
</dbReference>
<dbReference type="Gene3D" id="1.20.1290.10">
    <property type="entry name" value="AhpD-like"/>
    <property type="match status" value="1"/>
</dbReference>
<dbReference type="PANTHER" id="PTHR33570">
    <property type="entry name" value="4-CARBOXYMUCONOLACTONE DECARBOXYLASE FAMILY PROTEIN"/>
    <property type="match status" value="1"/>
</dbReference>
<dbReference type="Proteomes" id="UP000777438">
    <property type="component" value="Unassembled WGS sequence"/>
</dbReference>
<evidence type="ECO:0000313" key="2">
    <source>
        <dbReference type="EMBL" id="KAH6884476.1"/>
    </source>
</evidence>
<comment type="caution">
    <text evidence="2">The sequence shown here is derived from an EMBL/GenBank/DDBJ whole genome shotgun (WGS) entry which is preliminary data.</text>
</comment>
<evidence type="ECO:0000259" key="1">
    <source>
        <dbReference type="Pfam" id="PF02627"/>
    </source>
</evidence>
<organism evidence="2 3">
    <name type="scientific">Thelonectria olida</name>
    <dbReference type="NCBI Taxonomy" id="1576542"/>
    <lineage>
        <taxon>Eukaryota</taxon>
        <taxon>Fungi</taxon>
        <taxon>Dikarya</taxon>
        <taxon>Ascomycota</taxon>
        <taxon>Pezizomycotina</taxon>
        <taxon>Sordariomycetes</taxon>
        <taxon>Hypocreomycetidae</taxon>
        <taxon>Hypocreales</taxon>
        <taxon>Nectriaceae</taxon>
        <taxon>Thelonectria</taxon>
    </lineage>
</organism>
<dbReference type="InterPro" id="IPR052512">
    <property type="entry name" value="4CMD/NDH-1_regulator"/>
</dbReference>
<feature type="domain" description="Carboxymuconolactone decarboxylase-like" evidence="1">
    <location>
        <begin position="42"/>
        <end position="123"/>
    </location>
</feature>
<dbReference type="AlphaFoldDB" id="A0A9P8W0Z0"/>
<name>A0A9P8W0Z0_9HYPO</name>
<protein>
    <submittedName>
        <fullName evidence="2">AhpD-like protein</fullName>
    </submittedName>
</protein>
<dbReference type="Pfam" id="PF02627">
    <property type="entry name" value="CMD"/>
    <property type="match status" value="1"/>
</dbReference>
<reference evidence="2 3" key="1">
    <citation type="journal article" date="2021" name="Nat. Commun.">
        <title>Genetic determinants of endophytism in the Arabidopsis root mycobiome.</title>
        <authorList>
            <person name="Mesny F."/>
            <person name="Miyauchi S."/>
            <person name="Thiergart T."/>
            <person name="Pickel B."/>
            <person name="Atanasova L."/>
            <person name="Karlsson M."/>
            <person name="Huettel B."/>
            <person name="Barry K.W."/>
            <person name="Haridas S."/>
            <person name="Chen C."/>
            <person name="Bauer D."/>
            <person name="Andreopoulos W."/>
            <person name="Pangilinan J."/>
            <person name="LaButti K."/>
            <person name="Riley R."/>
            <person name="Lipzen A."/>
            <person name="Clum A."/>
            <person name="Drula E."/>
            <person name="Henrissat B."/>
            <person name="Kohler A."/>
            <person name="Grigoriev I.V."/>
            <person name="Martin F.M."/>
            <person name="Hacquard S."/>
        </authorList>
    </citation>
    <scope>NUCLEOTIDE SEQUENCE [LARGE SCALE GENOMIC DNA]</scope>
    <source>
        <strain evidence="2 3">MPI-CAGE-CH-0241</strain>
    </source>
</reference>
<dbReference type="SUPFAM" id="SSF69118">
    <property type="entry name" value="AhpD-like"/>
    <property type="match status" value="1"/>
</dbReference>
<dbReference type="InterPro" id="IPR003779">
    <property type="entry name" value="CMD-like"/>
</dbReference>
<dbReference type="GO" id="GO:0051920">
    <property type="term" value="F:peroxiredoxin activity"/>
    <property type="evidence" value="ECO:0007669"/>
    <property type="project" value="InterPro"/>
</dbReference>
<accession>A0A9P8W0Z0</accession>
<dbReference type="OrthoDB" id="104509at2759"/>
<dbReference type="InterPro" id="IPR029032">
    <property type="entry name" value="AhpD-like"/>
</dbReference>
<proteinExistence type="predicted"/>
<dbReference type="EMBL" id="JAGPYM010000020">
    <property type="protein sequence ID" value="KAH6884476.1"/>
    <property type="molecule type" value="Genomic_DNA"/>
</dbReference>
<keyword evidence="3" id="KW-1185">Reference proteome</keyword>
<sequence>MSENQEPNEAFKKGLAVRGEVLGEKYVTKALEKCQDEYWRPAQELITEYAWGTVWTRPGLDRKQRSLLNLAFLTALKSWTELGLHTKGALRNGLTEVEIREAILQSIIYCGAPAGMEAMRVTEKAILEYKTEASEETRQAINS</sequence>
<gene>
    <name evidence="2" type="ORF">B0T10DRAFT_608808</name>
</gene>
<evidence type="ECO:0000313" key="3">
    <source>
        <dbReference type="Proteomes" id="UP000777438"/>
    </source>
</evidence>